<evidence type="ECO:0000256" key="1">
    <source>
        <dbReference type="ARBA" id="ARBA00004571"/>
    </source>
</evidence>
<evidence type="ECO:0000256" key="4">
    <source>
        <dbReference type="ARBA" id="ARBA00022496"/>
    </source>
</evidence>
<dbReference type="InterPro" id="IPR039426">
    <property type="entry name" value="TonB-dep_rcpt-like"/>
</dbReference>
<keyword evidence="6" id="KW-0408">Iron</keyword>
<dbReference type="PANTHER" id="PTHR32552:SF81">
    <property type="entry name" value="TONB-DEPENDENT OUTER MEMBRANE RECEPTOR"/>
    <property type="match status" value="1"/>
</dbReference>
<sequence>MNTSYRSSRGLQRSALAAAISSAVALSGAAFAQEQPDRAEPAQQSAEQHAAALDTVTVTARKRTESIMEVPMNITAISAEELASRDLTSVGEIYRTIAGGASATGQLILRGLSGTNSPSPGTTSQFVDGIPFSSSNIFDVDRVEVLRGPQGTLWGSNAIGGTVQIVTRRPTTDYFESFSSLRATSENDVGGLGKRIEAGFNAPLIQDTLALRVVGSTFDTPGQIVNAATGTQSSTGGELLRMQLQWEPGEDTRLNLGYINQQSRSEGTRIADRSRPGGYYVPSFTENPDSPWGYDVDYDVVACNPAWERPDCFTGGNPGVNAPSRHTIYEIMDQWSRASTDLVSLAFEHDDLFGIASVNYVGSWRGNNSSSLDNWSRLDMADMMKTWIINQDKSNRVTHELRFQSNERRGGFDWTVGLFQDRYREGYNPDAQWQYHENTPQGIALFSDWNDWAWGPDWEAQGIYNVGDLGRILYGDPGKNYNLTYHSVTAKEEAAFGELSYSLDTGVGAFEITGGLRYFRLDDATSYTQSGIWIGPEANTATTGGQESGNRKKLSVSWMPNSDMNLYALYSEGYRPGGNNGPLPNACLADPFAASHVDRYTSDRIDNYEIGFKGNMLDRRLRIASAVYQIDWTDVRTDIYMPSCGFRFTANAANARSRGVEFESQAWLGTNTTLTFNAAYTDSIMLNDVEALGARRGDDMTMVPKYNGYLALDHGFRLFERDAFARIDVATYGPFKSHFNVRDEDRAEGYSTVNLSGRINLSDNVSLGLFANNVLDKEYVTYRSARSRTSSSQPLSEIYGEGRTVGMRLDLRFG</sequence>
<feature type="chain" id="PRO_5020995965" evidence="13">
    <location>
        <begin position="33"/>
        <end position="814"/>
    </location>
</feature>
<keyword evidence="17" id="KW-1185">Reference proteome</keyword>
<comment type="similarity">
    <text evidence="11 12">Belongs to the TonB-dependent receptor family.</text>
</comment>
<dbReference type="InterPro" id="IPR000531">
    <property type="entry name" value="Beta-barrel_TonB"/>
</dbReference>
<keyword evidence="3 11" id="KW-1134">Transmembrane beta strand</keyword>
<protein>
    <submittedName>
        <fullName evidence="16">TonB-dependent receptor</fullName>
    </submittedName>
</protein>
<dbReference type="Pfam" id="PF07715">
    <property type="entry name" value="Plug"/>
    <property type="match status" value="1"/>
</dbReference>
<evidence type="ECO:0000256" key="8">
    <source>
        <dbReference type="ARBA" id="ARBA00023077"/>
    </source>
</evidence>
<accession>A0A4R5TIA6</accession>
<reference evidence="16 17" key="1">
    <citation type="submission" date="2019-03" db="EMBL/GenBank/DDBJ databases">
        <title>Luteimonas zhaokaii sp.nov., isolated from the rectal contents of Plateau pika in Yushu, Qinghai Province, China.</title>
        <authorList>
            <person name="Zhang G."/>
        </authorList>
    </citation>
    <scope>NUCLEOTIDE SEQUENCE [LARGE SCALE GENOMIC DNA]</scope>
    <source>
        <strain evidence="16 17">B9</strain>
    </source>
</reference>
<feature type="signal peptide" evidence="13">
    <location>
        <begin position="1"/>
        <end position="32"/>
    </location>
</feature>
<evidence type="ECO:0000259" key="15">
    <source>
        <dbReference type="Pfam" id="PF07715"/>
    </source>
</evidence>
<evidence type="ECO:0000256" key="6">
    <source>
        <dbReference type="ARBA" id="ARBA00023004"/>
    </source>
</evidence>
<dbReference type="OrthoDB" id="127311at2"/>
<keyword evidence="16" id="KW-0675">Receptor</keyword>
<evidence type="ECO:0000313" key="17">
    <source>
        <dbReference type="Proteomes" id="UP000294796"/>
    </source>
</evidence>
<evidence type="ECO:0000313" key="16">
    <source>
        <dbReference type="EMBL" id="TDK19541.1"/>
    </source>
</evidence>
<dbReference type="PANTHER" id="PTHR32552">
    <property type="entry name" value="FERRICHROME IRON RECEPTOR-RELATED"/>
    <property type="match status" value="1"/>
</dbReference>
<keyword evidence="2 11" id="KW-0813">Transport</keyword>
<evidence type="ECO:0000256" key="9">
    <source>
        <dbReference type="ARBA" id="ARBA00023136"/>
    </source>
</evidence>
<gene>
    <name evidence="16" type="ORF">E2F46_16560</name>
</gene>
<evidence type="ECO:0000256" key="13">
    <source>
        <dbReference type="SAM" id="SignalP"/>
    </source>
</evidence>
<evidence type="ECO:0000256" key="5">
    <source>
        <dbReference type="ARBA" id="ARBA00022692"/>
    </source>
</evidence>
<keyword evidence="8 12" id="KW-0798">TonB box</keyword>
<evidence type="ECO:0000256" key="11">
    <source>
        <dbReference type="PROSITE-ProRule" id="PRU01360"/>
    </source>
</evidence>
<dbReference type="PROSITE" id="PS52016">
    <property type="entry name" value="TONB_DEPENDENT_REC_3"/>
    <property type="match status" value="1"/>
</dbReference>
<keyword evidence="9 11" id="KW-0472">Membrane</keyword>
<evidence type="ECO:0000256" key="3">
    <source>
        <dbReference type="ARBA" id="ARBA00022452"/>
    </source>
</evidence>
<evidence type="ECO:0000256" key="7">
    <source>
        <dbReference type="ARBA" id="ARBA00023065"/>
    </source>
</evidence>
<keyword evidence="13" id="KW-0732">Signal</keyword>
<evidence type="ECO:0000256" key="2">
    <source>
        <dbReference type="ARBA" id="ARBA00022448"/>
    </source>
</evidence>
<name>A0A4R5TIA6_9GAMM</name>
<keyword evidence="10 11" id="KW-0998">Cell outer membrane</keyword>
<dbReference type="GO" id="GO:0009279">
    <property type="term" value="C:cell outer membrane"/>
    <property type="evidence" value="ECO:0007669"/>
    <property type="project" value="UniProtKB-SubCell"/>
</dbReference>
<feature type="domain" description="TonB-dependent receptor-like beta-barrel" evidence="14">
    <location>
        <begin position="363"/>
        <end position="774"/>
    </location>
</feature>
<dbReference type="InterPro" id="IPR036942">
    <property type="entry name" value="Beta-barrel_TonB_sf"/>
</dbReference>
<dbReference type="RefSeq" id="WP_133323696.1">
    <property type="nucleotide sequence ID" value="NZ_SMTF01000022.1"/>
</dbReference>
<comment type="caution">
    <text evidence="16">The sequence shown here is derived from an EMBL/GenBank/DDBJ whole genome shotgun (WGS) entry which is preliminary data.</text>
</comment>
<evidence type="ECO:0000256" key="12">
    <source>
        <dbReference type="RuleBase" id="RU003357"/>
    </source>
</evidence>
<dbReference type="SUPFAM" id="SSF56935">
    <property type="entry name" value="Porins"/>
    <property type="match status" value="1"/>
</dbReference>
<dbReference type="InterPro" id="IPR012910">
    <property type="entry name" value="Plug_dom"/>
</dbReference>
<evidence type="ECO:0000259" key="14">
    <source>
        <dbReference type="Pfam" id="PF00593"/>
    </source>
</evidence>
<organism evidence="16 17">
    <name type="scientific">Luteimonas aestuarii</name>
    <dbReference type="NCBI Taxonomy" id="453837"/>
    <lineage>
        <taxon>Bacteria</taxon>
        <taxon>Pseudomonadati</taxon>
        <taxon>Pseudomonadota</taxon>
        <taxon>Gammaproteobacteria</taxon>
        <taxon>Lysobacterales</taxon>
        <taxon>Lysobacteraceae</taxon>
        <taxon>Luteimonas</taxon>
    </lineage>
</organism>
<dbReference type="Proteomes" id="UP000294796">
    <property type="component" value="Unassembled WGS sequence"/>
</dbReference>
<dbReference type="EMBL" id="SMTF01000022">
    <property type="protein sequence ID" value="TDK19541.1"/>
    <property type="molecule type" value="Genomic_DNA"/>
</dbReference>
<dbReference type="GO" id="GO:0006826">
    <property type="term" value="P:iron ion transport"/>
    <property type="evidence" value="ECO:0007669"/>
    <property type="project" value="UniProtKB-KW"/>
</dbReference>
<dbReference type="Gene3D" id="2.40.170.20">
    <property type="entry name" value="TonB-dependent receptor, beta-barrel domain"/>
    <property type="match status" value="2"/>
</dbReference>
<comment type="subcellular location">
    <subcellularLocation>
        <location evidence="1 11">Cell outer membrane</location>
        <topology evidence="1 11">Multi-pass membrane protein</topology>
    </subcellularLocation>
</comment>
<keyword evidence="4" id="KW-0410">Iron transport</keyword>
<dbReference type="Pfam" id="PF00593">
    <property type="entry name" value="TonB_dep_Rec_b-barrel"/>
    <property type="match status" value="1"/>
</dbReference>
<keyword evidence="7" id="KW-0406">Ion transport</keyword>
<proteinExistence type="inferred from homology"/>
<feature type="domain" description="TonB-dependent receptor plug" evidence="15">
    <location>
        <begin position="67"/>
        <end position="162"/>
    </location>
</feature>
<evidence type="ECO:0000256" key="10">
    <source>
        <dbReference type="ARBA" id="ARBA00023237"/>
    </source>
</evidence>
<dbReference type="AlphaFoldDB" id="A0A4R5TIA6"/>
<keyword evidence="5 11" id="KW-0812">Transmembrane</keyword>